<evidence type="ECO:0000313" key="2">
    <source>
        <dbReference type="EMBL" id="GJN12833.1"/>
    </source>
</evidence>
<comment type="caution">
    <text evidence="2">The sequence shown here is derived from an EMBL/GenBank/DDBJ whole genome shotgun (WGS) entry which is preliminary data.</text>
</comment>
<protein>
    <submittedName>
        <fullName evidence="2">Uncharacterized protein</fullName>
    </submittedName>
</protein>
<gene>
    <name evidence="2" type="primary">ga31147</name>
    <name evidence="2" type="ORF">PR202_ga31147</name>
</gene>
<reference evidence="2" key="1">
    <citation type="journal article" date="2018" name="DNA Res.">
        <title>Multiple hybrid de novo genome assembly of finger millet, an orphan allotetraploid crop.</title>
        <authorList>
            <person name="Hatakeyama M."/>
            <person name="Aluri S."/>
            <person name="Balachadran M.T."/>
            <person name="Sivarajan S.R."/>
            <person name="Patrignani A."/>
            <person name="Gruter S."/>
            <person name="Poveda L."/>
            <person name="Shimizu-Inatsugi R."/>
            <person name="Baeten J."/>
            <person name="Francoijs K.J."/>
            <person name="Nataraja K.N."/>
            <person name="Reddy Y.A.N."/>
            <person name="Phadnis S."/>
            <person name="Ravikumar R.L."/>
            <person name="Schlapbach R."/>
            <person name="Sreeman S.M."/>
            <person name="Shimizu K.K."/>
        </authorList>
    </citation>
    <scope>NUCLEOTIDE SEQUENCE</scope>
</reference>
<feature type="region of interest" description="Disordered" evidence="1">
    <location>
        <begin position="71"/>
        <end position="91"/>
    </location>
</feature>
<feature type="compositionally biased region" description="Basic and acidic residues" evidence="1">
    <location>
        <begin position="71"/>
        <end position="82"/>
    </location>
</feature>
<proteinExistence type="predicted"/>
<dbReference type="AlphaFoldDB" id="A0AAV5DR69"/>
<accession>A0AAV5DR69</accession>
<evidence type="ECO:0000313" key="3">
    <source>
        <dbReference type="Proteomes" id="UP001054889"/>
    </source>
</evidence>
<evidence type="ECO:0000256" key="1">
    <source>
        <dbReference type="SAM" id="MobiDB-lite"/>
    </source>
</evidence>
<name>A0AAV5DR69_ELECO</name>
<sequence>MWSGILRRPDNVKRGRGRPNLTWEESMKQDLKDWNVIKELAMDRIQILQETGDEVLDVLLFADGSWKAAQERTEKSDKHTETGDSVQTDSSSHVIDLINGNGDDLPMNRSSDDVCLLGTSSSTSEMVHMQPQIGPLHGSEVSRPRPKNPGSEAVGLQELPVPRQNPGSSRRLQPNILHGAPPVPSPTSIYQAHQVTNPSSVIVPMNNDGGTLPRALSAAPLLHQQSTTLDMRNTSSHLSSRVVGLPAPRLMGSRQSAETPRQNVGANAYISMHSLNELMLQNPVNQRAQDVRGNISSAAQVGPTRVDIESHLFSGQQSHASRLQCGPQAGSSEAVLRVASQQQFLSQSAVAPNTSQAGASDCTSELVVDENWRPTGQMRGSLTGNAYNHAIERYLAQAAQPQSPACKHAPPTRTCARVARLELHGDGVVGVVLGLVTPRPCVVKRRPQARLSYTSMDCKV</sequence>
<feature type="region of interest" description="Disordered" evidence="1">
    <location>
        <begin position="134"/>
        <end position="190"/>
    </location>
</feature>
<dbReference type="EMBL" id="BQKI01000026">
    <property type="protein sequence ID" value="GJN12833.1"/>
    <property type="molecule type" value="Genomic_DNA"/>
</dbReference>
<organism evidence="2 3">
    <name type="scientific">Eleusine coracana subsp. coracana</name>
    <dbReference type="NCBI Taxonomy" id="191504"/>
    <lineage>
        <taxon>Eukaryota</taxon>
        <taxon>Viridiplantae</taxon>
        <taxon>Streptophyta</taxon>
        <taxon>Embryophyta</taxon>
        <taxon>Tracheophyta</taxon>
        <taxon>Spermatophyta</taxon>
        <taxon>Magnoliopsida</taxon>
        <taxon>Liliopsida</taxon>
        <taxon>Poales</taxon>
        <taxon>Poaceae</taxon>
        <taxon>PACMAD clade</taxon>
        <taxon>Chloridoideae</taxon>
        <taxon>Cynodonteae</taxon>
        <taxon>Eleusininae</taxon>
        <taxon>Eleusine</taxon>
    </lineage>
</organism>
<dbReference type="Proteomes" id="UP001054889">
    <property type="component" value="Unassembled WGS sequence"/>
</dbReference>
<keyword evidence="3" id="KW-1185">Reference proteome</keyword>
<reference evidence="2" key="2">
    <citation type="submission" date="2021-12" db="EMBL/GenBank/DDBJ databases">
        <title>Resequencing data analysis of finger millet.</title>
        <authorList>
            <person name="Hatakeyama M."/>
            <person name="Aluri S."/>
            <person name="Balachadran M.T."/>
            <person name="Sivarajan S.R."/>
            <person name="Poveda L."/>
            <person name="Shimizu-Inatsugi R."/>
            <person name="Schlapbach R."/>
            <person name="Sreeman S.M."/>
            <person name="Shimizu K.K."/>
        </authorList>
    </citation>
    <scope>NUCLEOTIDE SEQUENCE</scope>
</reference>